<dbReference type="EMBL" id="CP011266">
    <property type="protein sequence ID" value="ALT69012.1"/>
    <property type="molecule type" value="Genomic_DNA"/>
</dbReference>
<evidence type="ECO:0000259" key="2">
    <source>
        <dbReference type="Pfam" id="PF17802"/>
    </source>
</evidence>
<dbReference type="Pfam" id="PF17802">
    <property type="entry name" value="SpaA"/>
    <property type="match status" value="1"/>
</dbReference>
<protein>
    <submittedName>
        <fullName evidence="3">Adhesin-like protein</fullName>
    </submittedName>
</protein>
<evidence type="ECO:0000313" key="3">
    <source>
        <dbReference type="EMBL" id="ALT69012.1"/>
    </source>
</evidence>
<name>A0A0U3CXE8_9EURY</name>
<dbReference type="InterPro" id="IPR013783">
    <property type="entry name" value="Ig-like_fold"/>
</dbReference>
<feature type="transmembrane region" description="Helical" evidence="1">
    <location>
        <begin position="6"/>
        <end position="27"/>
    </location>
</feature>
<keyword evidence="4" id="KW-1185">Reference proteome</keyword>
<keyword evidence="1" id="KW-0472">Membrane</keyword>
<proteinExistence type="predicted"/>
<reference evidence="3 4" key="1">
    <citation type="submission" date="2015-04" db="EMBL/GenBank/DDBJ databases">
        <title>The complete genome sequence of the rumen methanogen Methanobrevibacter millerae SM9.</title>
        <authorList>
            <person name="Leahy S.C."/>
            <person name="Kelly W.J."/>
            <person name="Pacheco D.M."/>
            <person name="Li D."/>
            <person name="Altermann E."/>
            <person name="Attwood G.T."/>
        </authorList>
    </citation>
    <scope>NUCLEOTIDE SEQUENCE [LARGE SCALE GENOMIC DNA]</scope>
    <source>
        <strain evidence="3 4">SM9</strain>
    </source>
</reference>
<evidence type="ECO:0000256" key="1">
    <source>
        <dbReference type="SAM" id="Phobius"/>
    </source>
</evidence>
<dbReference type="AlphaFoldDB" id="A0A0U3CXE8"/>
<dbReference type="PATRIC" id="fig|230361.4.peg.1273"/>
<evidence type="ECO:0000313" key="4">
    <source>
        <dbReference type="Proteomes" id="UP000067738"/>
    </source>
</evidence>
<feature type="domain" description="SpaA-like prealbumin fold" evidence="2">
    <location>
        <begin position="52"/>
        <end position="132"/>
    </location>
</feature>
<organism evidence="3 4">
    <name type="scientific">Methanobrevibacter millerae</name>
    <dbReference type="NCBI Taxonomy" id="230361"/>
    <lineage>
        <taxon>Archaea</taxon>
        <taxon>Methanobacteriati</taxon>
        <taxon>Methanobacteriota</taxon>
        <taxon>Methanomada group</taxon>
        <taxon>Methanobacteria</taxon>
        <taxon>Methanobacteriales</taxon>
        <taxon>Methanobacteriaceae</taxon>
        <taxon>Methanobrevibacter</taxon>
    </lineage>
</organism>
<dbReference type="SUPFAM" id="SSF49373">
    <property type="entry name" value="Invasin/intimin cell-adhesion fragments"/>
    <property type="match status" value="1"/>
</dbReference>
<dbReference type="InterPro" id="IPR041033">
    <property type="entry name" value="SpaA_PFL_dom_1"/>
</dbReference>
<keyword evidence="1" id="KW-1133">Transmembrane helix</keyword>
<gene>
    <name evidence="3" type="ORF">sm9_1231</name>
</gene>
<sequence length="180" mass="19605">MENNKIIIALLIIIIALLVVFGVMYINPTTNAKINTKITVTSNNTLHDGDSFSIALTDINGTPLANQTVNITIIDANGAKNQQQVKTDGMGNGILQLKGLTPGEYTFNVTYGGNDNYSVSNMTQKIEIKEVVKETTKSVSSSPYSTKPVYDGRTVCYKDGIRGVYSKSGEFFPDEGQFYS</sequence>
<keyword evidence="1" id="KW-0812">Transmembrane</keyword>
<accession>A0A0U3CXE8</accession>
<dbReference type="Gene3D" id="2.60.40.10">
    <property type="entry name" value="Immunoglobulins"/>
    <property type="match status" value="1"/>
</dbReference>
<dbReference type="InterPro" id="IPR008964">
    <property type="entry name" value="Invasin/intimin_cell_adhesion"/>
</dbReference>
<dbReference type="KEGG" id="mmil:sm9_1231"/>
<dbReference type="Proteomes" id="UP000067738">
    <property type="component" value="Chromosome"/>
</dbReference>